<keyword evidence="5" id="KW-1185">Reference proteome</keyword>
<feature type="domain" description="Aminotransferase class I/classII large" evidence="3">
    <location>
        <begin position="80"/>
        <end position="429"/>
    </location>
</feature>
<evidence type="ECO:0000259" key="3">
    <source>
        <dbReference type="Pfam" id="PF00155"/>
    </source>
</evidence>
<reference evidence="4 5" key="1">
    <citation type="submission" date="2019-03" db="EMBL/GenBank/DDBJ databases">
        <title>Paraburkholderia sp. 4M-K11, isolated from subtropical forest soil.</title>
        <authorList>
            <person name="Gao Z.-H."/>
            <person name="Qiu L.-H."/>
        </authorList>
    </citation>
    <scope>NUCLEOTIDE SEQUENCE [LARGE SCALE GENOMIC DNA]</scope>
    <source>
        <strain evidence="4 5">4M-K11</strain>
    </source>
</reference>
<dbReference type="PANTHER" id="PTHR13693">
    <property type="entry name" value="CLASS II AMINOTRANSFERASE/8-AMINO-7-OXONONANOATE SYNTHASE"/>
    <property type="match status" value="1"/>
</dbReference>
<dbReference type="Pfam" id="PF00155">
    <property type="entry name" value="Aminotran_1_2"/>
    <property type="match status" value="1"/>
</dbReference>
<dbReference type="GO" id="GO:0008483">
    <property type="term" value="F:transaminase activity"/>
    <property type="evidence" value="ECO:0007669"/>
    <property type="project" value="UniProtKB-KW"/>
</dbReference>
<evidence type="ECO:0000313" key="4">
    <source>
        <dbReference type="EMBL" id="TDG22026.1"/>
    </source>
</evidence>
<dbReference type="RefSeq" id="WP_133196426.1">
    <property type="nucleotide sequence ID" value="NZ_JBHUCW010000037.1"/>
</dbReference>
<comment type="cofactor">
    <cofactor evidence="1">
        <name>pyridoxal 5'-phosphate</name>
        <dbReference type="ChEBI" id="CHEBI:597326"/>
    </cofactor>
</comment>
<name>A0A4R5M7B2_9BURK</name>
<evidence type="ECO:0000256" key="1">
    <source>
        <dbReference type="ARBA" id="ARBA00001933"/>
    </source>
</evidence>
<dbReference type="Gene3D" id="3.90.1150.10">
    <property type="entry name" value="Aspartate Aminotransferase, domain 1"/>
    <property type="match status" value="1"/>
</dbReference>
<dbReference type="InterPro" id="IPR015421">
    <property type="entry name" value="PyrdxlP-dep_Trfase_major"/>
</dbReference>
<dbReference type="SUPFAM" id="SSF53383">
    <property type="entry name" value="PLP-dependent transferases"/>
    <property type="match status" value="1"/>
</dbReference>
<organism evidence="4 5">
    <name type="scientific">Paraburkholderia silviterrae</name>
    <dbReference type="NCBI Taxonomy" id="2528715"/>
    <lineage>
        <taxon>Bacteria</taxon>
        <taxon>Pseudomonadati</taxon>
        <taxon>Pseudomonadota</taxon>
        <taxon>Betaproteobacteria</taxon>
        <taxon>Burkholderiales</taxon>
        <taxon>Burkholderiaceae</taxon>
        <taxon>Paraburkholderia</taxon>
    </lineage>
</organism>
<dbReference type="GO" id="GO:0030170">
    <property type="term" value="F:pyridoxal phosphate binding"/>
    <property type="evidence" value="ECO:0007669"/>
    <property type="project" value="InterPro"/>
</dbReference>
<comment type="caution">
    <text evidence="4">The sequence shown here is derived from an EMBL/GenBank/DDBJ whole genome shotgun (WGS) entry which is preliminary data.</text>
</comment>
<evidence type="ECO:0000256" key="2">
    <source>
        <dbReference type="ARBA" id="ARBA00022679"/>
    </source>
</evidence>
<keyword evidence="4" id="KW-0032">Aminotransferase</keyword>
<dbReference type="EMBL" id="SMRP01000009">
    <property type="protein sequence ID" value="TDG22026.1"/>
    <property type="molecule type" value="Genomic_DNA"/>
</dbReference>
<dbReference type="InterPro" id="IPR004839">
    <property type="entry name" value="Aminotransferase_I/II_large"/>
</dbReference>
<dbReference type="AlphaFoldDB" id="A0A4R5M7B2"/>
<protein>
    <submittedName>
        <fullName evidence="4">Aminotransferase class I/II-fold pyridoxal phosphate-dependent enzyme</fullName>
    </submittedName>
</protein>
<dbReference type="InterPro" id="IPR050087">
    <property type="entry name" value="AON_synthase_class-II"/>
</dbReference>
<proteinExistence type="predicted"/>
<dbReference type="InterPro" id="IPR015422">
    <property type="entry name" value="PyrdxlP-dep_Trfase_small"/>
</dbReference>
<gene>
    <name evidence="4" type="ORF">EYW47_19245</name>
</gene>
<dbReference type="Proteomes" id="UP000295722">
    <property type="component" value="Unassembled WGS sequence"/>
</dbReference>
<evidence type="ECO:0000313" key="5">
    <source>
        <dbReference type="Proteomes" id="UP000295722"/>
    </source>
</evidence>
<keyword evidence="2 4" id="KW-0808">Transferase</keyword>
<dbReference type="InterPro" id="IPR015424">
    <property type="entry name" value="PyrdxlP-dep_Trfase"/>
</dbReference>
<dbReference type="OrthoDB" id="9807157at2"/>
<accession>A0A4R5M7B2</accession>
<sequence length="444" mass="48839">MSSDLPTADLESVASTNNGENFSLSEFFRTEAPTLQGRVRPFSEYFRESRAKGLAHYGREIVSAVSNRVQVRGIDGATREMIMFGSNNYLGLTTDPHVLGRIREALEVFGAGVGGPPLLGGTTQLHKELEHRLSIWKGSEDTLLYGSGYQANLGWITTLLRDDDVLLYDELNHASLYDGIALTAATTHFRAIRFAHNDTEHLKRLLIRARKRTAKPNRQIFVVTEGVYSMDGDLAPLPRISELCREYGATLVVDDAHGTGVMGKNGHGTSEHFGMTGGIDLCMGSFSKAFGMTGGFLSGDREVIDYLRFCSRSYMFSAHLPITTVAGVLGGMEVVEREPERIVRLQENAAYLEAGLSALGFKTFREAAIIPVRIPVDLNIREICREFDAAGIFLNSIEFPAVQKDGQRLRLSVMSTHTREDLDIAIDAFERIGRKTGIIADAAA</sequence>
<dbReference type="Gene3D" id="3.40.640.10">
    <property type="entry name" value="Type I PLP-dependent aspartate aminotransferase-like (Major domain)"/>
    <property type="match status" value="1"/>
</dbReference>